<keyword evidence="4" id="KW-1185">Reference proteome</keyword>
<name>A0A2T9YSR2_9FUNG</name>
<organism evidence="3 4">
    <name type="scientific">Furculomyces boomerangus</name>
    <dbReference type="NCBI Taxonomy" id="61424"/>
    <lineage>
        <taxon>Eukaryota</taxon>
        <taxon>Fungi</taxon>
        <taxon>Fungi incertae sedis</taxon>
        <taxon>Zoopagomycota</taxon>
        <taxon>Kickxellomycotina</taxon>
        <taxon>Harpellomycetes</taxon>
        <taxon>Harpellales</taxon>
        <taxon>Harpellaceae</taxon>
        <taxon>Furculomyces</taxon>
    </lineage>
</organism>
<evidence type="ECO:0000256" key="1">
    <source>
        <dbReference type="SAM" id="Coils"/>
    </source>
</evidence>
<feature type="region of interest" description="Disordered" evidence="2">
    <location>
        <begin position="686"/>
        <end position="733"/>
    </location>
</feature>
<protein>
    <submittedName>
        <fullName evidence="3">Uncharacterized protein</fullName>
    </submittedName>
</protein>
<dbReference type="Proteomes" id="UP000245699">
    <property type="component" value="Unassembled WGS sequence"/>
</dbReference>
<feature type="coiled-coil region" evidence="1">
    <location>
        <begin position="563"/>
        <end position="590"/>
    </location>
</feature>
<evidence type="ECO:0000313" key="4">
    <source>
        <dbReference type="Proteomes" id="UP000245699"/>
    </source>
</evidence>
<evidence type="ECO:0000256" key="2">
    <source>
        <dbReference type="SAM" id="MobiDB-lite"/>
    </source>
</evidence>
<sequence length="733" mass="84164">MNDLDNPFSNRKSIAPLRRITTLDPSKRRNFNSSRIQTPQKTKSQQSSSKNNPKLNQIPTINNHNDWEESLLDSNPKENEWFSVQENNIVKLNSQEPISQSRTNSSTNSSESQPKIQDIQQLWKTQFLDPVLNQLDTIKAQNDKLEEQLDTKNITLNQLQTNIKNLGQENNKLSTTITKLNEDLDTISQLYQNQSSDTDILKTNVKDLKNLIKSFSLFQTKMFTKWNNLKKKLSIDEFNKIFHSDPTLVSFSLNKEQFINTDESSNEEIETAHFSISDIKAKWNSTLNDYSDILIKAASIINLYNQKEETIQNLINEKENIQVEKAQLLSTIESLKNRNKTLEEKIQQEQLEHNQTQDFLNNAQFRIEELQVKLATGQTNNPKENTNIPEFNKSGTSILAELDKKRKQAESEKEFLQNQNNNLKTHIKKISAQKKLLQQHVHENSNGSDKSLYEQRLKQLEDELIEAEADRAKLLEKSKDFNEMLSKHNTNTFSGSFSRQKNSVSSRNTGFNNVESSLIRTRALEALLQQSNSLGKKYKEELKTISLIRAKEASLNRSLQSKIDDQSKLNKSLKTTILKLKQELQDEKTKTILDQPATSANIQNKKTINHNISKLQRKKIDEPLQEKNVSVVTNPTNHSFSITKKYYPEVADNSDTKNSGTCPSNSLECGGEGNISKLHNISLAGPERDLIGGRKRRNENHNDSSTKNPKRKKKVDEIVIPSQYEQKEECRQQ</sequence>
<reference evidence="3 4" key="1">
    <citation type="journal article" date="2018" name="MBio">
        <title>Comparative Genomics Reveals the Core Gene Toolbox for the Fungus-Insect Symbiosis.</title>
        <authorList>
            <person name="Wang Y."/>
            <person name="Stata M."/>
            <person name="Wang W."/>
            <person name="Stajich J.E."/>
            <person name="White M.M."/>
            <person name="Moncalvo J.M."/>
        </authorList>
    </citation>
    <scope>NUCLEOTIDE SEQUENCE [LARGE SCALE GENOMIC DNA]</scope>
    <source>
        <strain evidence="3 4">AUS-77-4</strain>
    </source>
</reference>
<accession>A0A2T9YSR2</accession>
<feature type="compositionally biased region" description="Low complexity" evidence="2">
    <location>
        <begin position="99"/>
        <end position="113"/>
    </location>
</feature>
<dbReference type="InterPro" id="IPR038193">
    <property type="entry name" value="Mistic_sf"/>
</dbReference>
<dbReference type="Gene3D" id="1.10.220.90">
    <property type="entry name" value="Mistic"/>
    <property type="match status" value="1"/>
</dbReference>
<feature type="region of interest" description="Disordered" evidence="2">
    <location>
        <begin position="92"/>
        <end position="116"/>
    </location>
</feature>
<dbReference type="EMBL" id="MBFT01000189">
    <property type="protein sequence ID" value="PVU95367.1"/>
    <property type="molecule type" value="Genomic_DNA"/>
</dbReference>
<feature type="coiled-coil region" evidence="1">
    <location>
        <begin position="128"/>
        <end position="183"/>
    </location>
</feature>
<feature type="coiled-coil region" evidence="1">
    <location>
        <begin position="399"/>
        <end position="477"/>
    </location>
</feature>
<dbReference type="AlphaFoldDB" id="A0A2T9YSR2"/>
<evidence type="ECO:0000313" key="3">
    <source>
        <dbReference type="EMBL" id="PVU95367.1"/>
    </source>
</evidence>
<gene>
    <name evidence="3" type="ORF">BB559_002767</name>
</gene>
<feature type="coiled-coil region" evidence="1">
    <location>
        <begin position="297"/>
        <end position="352"/>
    </location>
</feature>
<feature type="compositionally biased region" description="Low complexity" evidence="2">
    <location>
        <begin position="37"/>
        <end position="54"/>
    </location>
</feature>
<feature type="region of interest" description="Disordered" evidence="2">
    <location>
        <begin position="1"/>
        <end position="61"/>
    </location>
</feature>
<comment type="caution">
    <text evidence="3">The sequence shown here is derived from an EMBL/GenBank/DDBJ whole genome shotgun (WGS) entry which is preliminary data.</text>
</comment>
<dbReference type="OrthoDB" id="5765732at2759"/>
<proteinExistence type="predicted"/>
<keyword evidence="1" id="KW-0175">Coiled coil</keyword>